<dbReference type="Proteomes" id="UP000007100">
    <property type="component" value="Chromosome"/>
</dbReference>
<evidence type="ECO:0008006" key="4">
    <source>
        <dbReference type="Google" id="ProtNLM"/>
    </source>
</evidence>
<evidence type="ECO:0000313" key="2">
    <source>
        <dbReference type="EMBL" id="BAJ81295.1"/>
    </source>
</evidence>
<dbReference type="OrthoDB" id="5515308at2"/>
<keyword evidence="1" id="KW-1133">Transmembrane helix</keyword>
<name>F0IZT5_ACIMA</name>
<gene>
    <name evidence="2" type="ordered locus">ACMV_19480</name>
</gene>
<dbReference type="Pfam" id="PF06127">
    <property type="entry name" value="Mpo1-like"/>
    <property type="match status" value="1"/>
</dbReference>
<dbReference type="InterPro" id="IPR009305">
    <property type="entry name" value="Mpo1-like"/>
</dbReference>
<evidence type="ECO:0000313" key="3">
    <source>
        <dbReference type="Proteomes" id="UP000007100"/>
    </source>
</evidence>
<evidence type="ECO:0000256" key="1">
    <source>
        <dbReference type="SAM" id="Phobius"/>
    </source>
</evidence>
<feature type="transmembrane region" description="Helical" evidence="1">
    <location>
        <begin position="21"/>
        <end position="37"/>
    </location>
</feature>
<protein>
    <recommendedName>
        <fullName evidence="4">PRS2 protein</fullName>
    </recommendedName>
</protein>
<dbReference type="PANTHER" id="PTHR28026">
    <property type="entry name" value="DUF962 DOMAIN PROTEIN (AFU_ORTHOLOGUE AFUA_8G05310)"/>
    <property type="match status" value="1"/>
</dbReference>
<sequence>MDTTLEQKLLHYAESHRNRRNVLIHCVCVPAIVFAVVGGLVAINPVVAGIALIAAVIYYAFIDPDRMVALRAAAAMAAVLAAMLALWTLVIPPSAILPLALGIFVIAWIGQFVGHHIEGRKPSFFDDLRYLLVGPLFVMHEMLPGRRQT</sequence>
<dbReference type="HOGENOM" id="CLU_081702_2_1_5"/>
<feature type="transmembrane region" description="Helical" evidence="1">
    <location>
        <begin position="95"/>
        <end position="114"/>
    </location>
</feature>
<dbReference type="GO" id="GO:0005886">
    <property type="term" value="C:plasma membrane"/>
    <property type="evidence" value="ECO:0007669"/>
    <property type="project" value="UniProtKB-SubCell"/>
</dbReference>
<keyword evidence="1" id="KW-0472">Membrane</keyword>
<keyword evidence="3" id="KW-1185">Reference proteome</keyword>
<proteinExistence type="predicted"/>
<dbReference type="GO" id="GO:0046521">
    <property type="term" value="P:sphingoid catabolic process"/>
    <property type="evidence" value="ECO:0007669"/>
    <property type="project" value="TreeGrafter"/>
</dbReference>
<dbReference type="EMBL" id="AP012035">
    <property type="protein sequence ID" value="BAJ81295.1"/>
    <property type="molecule type" value="Genomic_DNA"/>
</dbReference>
<dbReference type="KEGG" id="amv:ACMV_19480"/>
<accession>F0IZT5</accession>
<feature type="transmembrane region" description="Helical" evidence="1">
    <location>
        <begin position="68"/>
        <end position="89"/>
    </location>
</feature>
<dbReference type="AlphaFoldDB" id="F0IZT5"/>
<dbReference type="PANTHER" id="PTHR28026:SF9">
    <property type="entry name" value="2-HYDROXY-PALMITIC ACID DIOXYGENASE MPO1"/>
    <property type="match status" value="1"/>
</dbReference>
<dbReference type="RefSeq" id="WP_007424757.1">
    <property type="nucleotide sequence ID" value="NC_015186.1"/>
</dbReference>
<feature type="transmembrane region" description="Helical" evidence="1">
    <location>
        <begin position="43"/>
        <end position="61"/>
    </location>
</feature>
<organism evidence="2 3">
    <name type="scientific">Acidiphilium multivorum (strain DSM 11245 / JCM 8867 / NBRC 100883 / AIU 301)</name>
    <dbReference type="NCBI Taxonomy" id="926570"/>
    <lineage>
        <taxon>Bacteria</taxon>
        <taxon>Pseudomonadati</taxon>
        <taxon>Pseudomonadota</taxon>
        <taxon>Alphaproteobacteria</taxon>
        <taxon>Acetobacterales</taxon>
        <taxon>Acidocellaceae</taxon>
        <taxon>Acidiphilium</taxon>
    </lineage>
</organism>
<keyword evidence="1" id="KW-0812">Transmembrane</keyword>
<reference evidence="2 3" key="1">
    <citation type="submission" date="2010-12" db="EMBL/GenBank/DDBJ databases">
        <title>Whole genome sequence of Acidiphilium multivorum AIU301.</title>
        <authorList>
            <person name="Narita-Yamada S."/>
            <person name="Nakamura S."/>
            <person name="Ito N."/>
            <person name="Takarada H."/>
            <person name="Katano Y."/>
            <person name="Nakazawa H."/>
            <person name="Hosoyama A."/>
            <person name="Yamada R."/>
            <person name="Fujita N."/>
        </authorList>
    </citation>
    <scope>NUCLEOTIDE SEQUENCE [LARGE SCALE GENOMIC DNA]</scope>
    <source>
        <strain evidence="3">DSM 11245 / JCM 8867 / AIU301</strain>
    </source>
</reference>